<evidence type="ECO:0000259" key="9">
    <source>
        <dbReference type="PROSITE" id="PS50934"/>
    </source>
</evidence>
<comment type="similarity">
    <text evidence="6">Belongs to the SMARCC family.</text>
</comment>
<dbReference type="GO" id="GO:0006325">
    <property type="term" value="P:chromatin organization"/>
    <property type="evidence" value="ECO:0007669"/>
    <property type="project" value="UniProtKB-KW"/>
</dbReference>
<feature type="compositionally biased region" description="Gly residues" evidence="7">
    <location>
        <begin position="11"/>
        <end position="26"/>
    </location>
</feature>
<dbReference type="PROSITE" id="PS50090">
    <property type="entry name" value="MYB_LIKE"/>
    <property type="match status" value="1"/>
</dbReference>
<dbReference type="EMBL" id="JAULUE010002055">
    <property type="protein sequence ID" value="KAK5891779.1"/>
    <property type="molecule type" value="Genomic_DNA"/>
</dbReference>
<dbReference type="Pfam" id="PF16496">
    <property type="entry name" value="SWIRM-assoc_2"/>
    <property type="match status" value="1"/>
</dbReference>
<protein>
    <recommendedName>
        <fullName evidence="14">SWI/SNF complex subunit SMARCC1</fullName>
    </recommendedName>
</protein>
<dbReference type="InterPro" id="IPR032448">
    <property type="entry name" value="SWIRM-assoc"/>
</dbReference>
<feature type="compositionally biased region" description="Low complexity" evidence="7">
    <location>
        <begin position="1039"/>
        <end position="1056"/>
    </location>
</feature>
<dbReference type="GO" id="GO:0016514">
    <property type="term" value="C:SWI/SNF complex"/>
    <property type="evidence" value="ECO:0007669"/>
    <property type="project" value="UniProtKB-ARBA"/>
</dbReference>
<comment type="caution">
    <text evidence="12">The sequence shown here is derived from an EMBL/GenBank/DDBJ whole genome shotgun (WGS) entry which is preliminary data.</text>
</comment>
<feature type="region of interest" description="Disordered" evidence="7">
    <location>
        <begin position="196"/>
        <end position="215"/>
    </location>
</feature>
<dbReference type="PANTHER" id="PTHR15381">
    <property type="entry name" value="CHONDROITIN SULFATE PROTEOGLYCAN 5 -RELATED"/>
    <property type="match status" value="1"/>
</dbReference>
<dbReference type="AlphaFoldDB" id="A0AAN8BV21"/>
<feature type="region of interest" description="Disordered" evidence="7">
    <location>
        <begin position="282"/>
        <end position="425"/>
    </location>
</feature>
<dbReference type="Gene3D" id="1.10.10.10">
    <property type="entry name" value="Winged helix-like DNA-binding domain superfamily/Winged helix DNA-binding domain"/>
    <property type="match status" value="1"/>
</dbReference>
<evidence type="ECO:0000256" key="7">
    <source>
        <dbReference type="SAM" id="MobiDB-lite"/>
    </source>
</evidence>
<dbReference type="Pfam" id="PF16498">
    <property type="entry name" value="SWIRM-assoc_3"/>
    <property type="match status" value="1"/>
</dbReference>
<feature type="compositionally biased region" description="Low complexity" evidence="7">
    <location>
        <begin position="985"/>
        <end position="1001"/>
    </location>
</feature>
<dbReference type="PROSITE" id="PS50934">
    <property type="entry name" value="SWIRM"/>
    <property type="match status" value="1"/>
</dbReference>
<dbReference type="SUPFAM" id="SSF52113">
    <property type="entry name" value="BRCT domain"/>
    <property type="match status" value="1"/>
</dbReference>
<evidence type="ECO:0000313" key="13">
    <source>
        <dbReference type="Proteomes" id="UP001335648"/>
    </source>
</evidence>
<name>A0AAN8BV21_9TELE</name>
<dbReference type="PROSITE" id="PS52032">
    <property type="entry name" value="MARR_BRCT_CHROMO"/>
    <property type="match status" value="1"/>
</dbReference>
<feature type="domain" description="SANT" evidence="10">
    <location>
        <begin position="616"/>
        <end position="667"/>
    </location>
</feature>
<dbReference type="Pfam" id="PF04433">
    <property type="entry name" value="SWIRM"/>
    <property type="match status" value="1"/>
</dbReference>
<dbReference type="InterPro" id="IPR017884">
    <property type="entry name" value="SANT_dom"/>
</dbReference>
<evidence type="ECO:0000259" key="10">
    <source>
        <dbReference type="PROSITE" id="PS51293"/>
    </source>
</evidence>
<reference evidence="12 13" key="1">
    <citation type="journal article" date="2023" name="Mol. Biol. Evol.">
        <title>Genomics of Secondarily Temperate Adaptation in the Only Non-Antarctic Icefish.</title>
        <authorList>
            <person name="Rivera-Colon A.G."/>
            <person name="Rayamajhi N."/>
            <person name="Minhas B.F."/>
            <person name="Madrigal G."/>
            <person name="Bilyk K.T."/>
            <person name="Yoon V."/>
            <person name="Hune M."/>
            <person name="Gregory S."/>
            <person name="Cheng C.H.C."/>
            <person name="Catchen J.M."/>
        </authorList>
    </citation>
    <scope>NUCLEOTIDE SEQUENCE [LARGE SCALE GENOMIC DNA]</scope>
    <source>
        <strain evidence="12">JC2023a</strain>
    </source>
</reference>
<dbReference type="Gene3D" id="1.10.10.60">
    <property type="entry name" value="Homeodomain-like"/>
    <property type="match status" value="1"/>
</dbReference>
<evidence type="ECO:0000256" key="2">
    <source>
        <dbReference type="ARBA" id="ARBA00022853"/>
    </source>
</evidence>
<feature type="compositionally biased region" description="Basic and acidic residues" evidence="7">
    <location>
        <begin position="855"/>
        <end position="875"/>
    </location>
</feature>
<dbReference type="Proteomes" id="UP001335648">
    <property type="component" value="Unassembled WGS sequence"/>
</dbReference>
<feature type="region of interest" description="Disordered" evidence="7">
    <location>
        <begin position="1"/>
        <end position="40"/>
    </location>
</feature>
<keyword evidence="13" id="KW-1185">Reference proteome</keyword>
<gene>
    <name evidence="12" type="ORF">CesoFtcFv8_012220</name>
</gene>
<keyword evidence="3" id="KW-0805">Transcription regulation</keyword>
<dbReference type="InterPro" id="IPR036388">
    <property type="entry name" value="WH-like_DNA-bd_sf"/>
</dbReference>
<keyword evidence="5" id="KW-0539">Nucleus</keyword>
<feature type="domain" description="SWIRM" evidence="9">
    <location>
        <begin position="448"/>
        <end position="545"/>
    </location>
</feature>
<dbReference type="SMART" id="SM00717">
    <property type="entry name" value="SANT"/>
    <property type="match status" value="1"/>
</dbReference>
<dbReference type="SUPFAM" id="SSF46689">
    <property type="entry name" value="Homeodomain-like"/>
    <property type="match status" value="2"/>
</dbReference>
<dbReference type="InterPro" id="IPR036420">
    <property type="entry name" value="BRCT_dom_sf"/>
</dbReference>
<feature type="compositionally biased region" description="Low complexity" evidence="7">
    <location>
        <begin position="1"/>
        <end position="10"/>
    </location>
</feature>
<feature type="domain" description="Myb-like" evidence="8">
    <location>
        <begin position="613"/>
        <end position="663"/>
    </location>
</feature>
<feature type="region of interest" description="Disordered" evidence="7">
    <location>
        <begin position="985"/>
        <end position="1126"/>
    </location>
</feature>
<dbReference type="InterPro" id="IPR049898">
    <property type="entry name" value="MARR_BRCT_CHROMO"/>
</dbReference>
<evidence type="ECO:0000313" key="12">
    <source>
        <dbReference type="EMBL" id="KAK5891779.1"/>
    </source>
</evidence>
<evidence type="ECO:0000256" key="5">
    <source>
        <dbReference type="ARBA" id="ARBA00023242"/>
    </source>
</evidence>
<dbReference type="GO" id="GO:0045202">
    <property type="term" value="C:synapse"/>
    <property type="evidence" value="ECO:0007669"/>
    <property type="project" value="TreeGrafter"/>
</dbReference>
<dbReference type="PANTHER" id="PTHR15381:SF1">
    <property type="entry name" value="CHONDROITIN SULFATE PROTEOGLYCAN 5"/>
    <property type="match status" value="1"/>
</dbReference>
<dbReference type="InterPro" id="IPR007526">
    <property type="entry name" value="SWIRM"/>
</dbReference>
<dbReference type="InterPro" id="IPR032451">
    <property type="entry name" value="SMARCC_C"/>
</dbReference>
<feature type="region of interest" description="Disordered" evidence="7">
    <location>
        <begin position="747"/>
        <end position="875"/>
    </location>
</feature>
<dbReference type="InterPro" id="IPR009057">
    <property type="entry name" value="Homeodomain-like_sf"/>
</dbReference>
<dbReference type="GO" id="GO:0048858">
    <property type="term" value="P:cell projection morphogenesis"/>
    <property type="evidence" value="ECO:0007669"/>
    <property type="project" value="TreeGrafter"/>
</dbReference>
<keyword evidence="4" id="KW-0804">Transcription</keyword>
<feature type="domain" description="Chromo" evidence="11">
    <location>
        <begin position="26"/>
        <end position="300"/>
    </location>
</feature>
<evidence type="ECO:0008006" key="14">
    <source>
        <dbReference type="Google" id="ProtNLM"/>
    </source>
</evidence>
<dbReference type="Gene3D" id="3.40.50.10190">
    <property type="entry name" value="BRCT domain"/>
    <property type="match status" value="1"/>
</dbReference>
<evidence type="ECO:0000256" key="3">
    <source>
        <dbReference type="ARBA" id="ARBA00023015"/>
    </source>
</evidence>
<dbReference type="PROSITE" id="PS51293">
    <property type="entry name" value="SANT"/>
    <property type="match status" value="1"/>
</dbReference>
<keyword evidence="2" id="KW-0156">Chromatin regulator</keyword>
<feature type="compositionally biased region" description="Pro residues" evidence="7">
    <location>
        <begin position="1069"/>
        <end position="1090"/>
    </location>
</feature>
<organism evidence="12 13">
    <name type="scientific">Champsocephalus esox</name>
    <name type="common">pike icefish</name>
    <dbReference type="NCBI Taxonomy" id="159716"/>
    <lineage>
        <taxon>Eukaryota</taxon>
        <taxon>Metazoa</taxon>
        <taxon>Chordata</taxon>
        <taxon>Craniata</taxon>
        <taxon>Vertebrata</taxon>
        <taxon>Euteleostomi</taxon>
        <taxon>Actinopterygii</taxon>
        <taxon>Neopterygii</taxon>
        <taxon>Teleostei</taxon>
        <taxon>Neoteleostei</taxon>
        <taxon>Acanthomorphata</taxon>
        <taxon>Eupercaria</taxon>
        <taxon>Perciformes</taxon>
        <taxon>Notothenioidei</taxon>
        <taxon>Channichthyidae</taxon>
        <taxon>Champsocephalus</taxon>
    </lineage>
</organism>
<comment type="subcellular location">
    <subcellularLocation>
        <location evidence="1">Nucleus</location>
    </subcellularLocation>
</comment>
<proteinExistence type="inferred from homology"/>
<evidence type="ECO:0000259" key="11">
    <source>
        <dbReference type="PROSITE" id="PS52032"/>
    </source>
</evidence>
<dbReference type="InterPro" id="IPR001005">
    <property type="entry name" value="SANT/Myb"/>
</dbReference>
<feature type="compositionally biased region" description="Basic and acidic residues" evidence="7">
    <location>
        <begin position="767"/>
        <end position="824"/>
    </location>
</feature>
<dbReference type="Pfam" id="PF16495">
    <property type="entry name" value="SWIRM-assoc_1"/>
    <property type="match status" value="1"/>
</dbReference>
<feature type="compositionally biased region" description="Basic and acidic residues" evidence="7">
    <location>
        <begin position="299"/>
        <end position="316"/>
    </location>
</feature>
<dbReference type="Pfam" id="PF00249">
    <property type="entry name" value="Myb_DNA-binding"/>
    <property type="match status" value="1"/>
</dbReference>
<evidence type="ECO:0000256" key="4">
    <source>
        <dbReference type="ARBA" id="ARBA00023163"/>
    </source>
</evidence>
<evidence type="ECO:0000256" key="1">
    <source>
        <dbReference type="ARBA" id="ARBA00004123"/>
    </source>
</evidence>
<sequence>MATVATTAGATGSGGPATGTVGGGTTAVGRKKDGGPSAKFWESSETISQFETVRQWIGKHYKKYVQNDSPSSKSLAGLVVQLLQFQEDAFGRRVNNPALTKLPAKCFLDFKAGGALCHTLGSVYKFKSEQGWRRFDLQNPSRMDRNVEMFLNVEKNLVQNNCLTRPTVFLSTDIEQKQAIKLKDIVKRHQGSITDDKSKATHHIYPSTSQQEEDEWLRPVTRKDKQVLVHWGLSPDSYDTWVSAAEVDGDVEDPPSNDEPWKVHAKWVIDTDSFNEWMNEEDYEVDDNKKPVNSRQRIFPKEEESSRTPERKERKANSTSKKRRRSPSPPSTPAESRKKGGKKGNQTPSWKRRGHRGEEEDTEEDLNKDLDDSSAGASMEEGSVSKNANSKKDNESTPVKGGTLADLDDMEDDSVLSGGKDDEEQGKAEINRLMDASEDNVTEQTHHIIIPSYSAWFDYNCIHEIERRALPEFFNGKNKSKTPEIFLAYRNFMIDTYRLNPQEYLTSTSCRRNLTGDVCAIMRVHAFLEQWGLVNYQVDSESRPLPMGPPPTPHFTVLADTPSGLIPLNHRPPPIPPQQQMPNFADKIKDKSIDLQNYGLRSDLYNKKHLKGKTTNSTRDWTEQETLLLLEALEMFKDDWNKVSEHIGSRTQDECILHFLRLPIEDPYMESTEASLGPLAYQPIPFSQSGNPVMSTVAFLASVVDPRVASAAAKAALEEFSRVREEVPAELVEAHVKKVQEAARNTGKVDPAFGLESSGIAGTAPEEPEKSETPEAEKMDADTDSQQADKAELKDEAEKPSESAEKSDKTDAADKVKKEGSESSEREEESEEGGDAKAAPADKDKEESMETSPSEPEKEKEKEEKAVTDEVEEKRKKLEHDIGEGNIATAAAAALASAATKAKHLAAVEERKIKSLVALLVETQMKKLEIKLRHFEELETIMDREKEALELQRQQLLTERQAFHMEQLKYAEMKARQQMEQQAAAAAAAAAQAQGQGQAPGSGPPPSGMHPGGPLPHHGSPMTHHGVAPPGAVMHSGYPSMGHHQMGPHHPGQTGPMGPGQPIPGRMMPGPPSAGPPPGGMPPMMPPRHPGAPNGMYPGPPPAQPEAVPMVPVGPPAPTSGRVADN</sequence>
<evidence type="ECO:0000256" key="6">
    <source>
        <dbReference type="ARBA" id="ARBA00049655"/>
    </source>
</evidence>
<dbReference type="InterPro" id="IPR032450">
    <property type="entry name" value="SMARCC_N"/>
</dbReference>
<dbReference type="FunFam" id="1.10.10.10:FF:000020">
    <property type="entry name" value="SWI/SNF complex subunit SMARCC2 isoform c"/>
    <property type="match status" value="1"/>
</dbReference>
<accession>A0AAN8BV21</accession>
<dbReference type="FunFam" id="1.10.10.60:FF:000014">
    <property type="entry name" value="SWI/SNF complex subunit SMARCC2 isoform C"/>
    <property type="match status" value="1"/>
</dbReference>
<dbReference type="GO" id="GO:0006355">
    <property type="term" value="P:regulation of DNA-templated transcription"/>
    <property type="evidence" value="ECO:0007669"/>
    <property type="project" value="UniProtKB-ARBA"/>
</dbReference>
<evidence type="ECO:0000259" key="8">
    <source>
        <dbReference type="PROSITE" id="PS50090"/>
    </source>
</evidence>